<feature type="transmembrane region" description="Helical" evidence="1">
    <location>
        <begin position="29"/>
        <end position="46"/>
    </location>
</feature>
<dbReference type="AlphaFoldDB" id="A0A2I1XCS1"/>
<feature type="transmembrane region" description="Helical" evidence="1">
    <location>
        <begin position="6"/>
        <end position="22"/>
    </location>
</feature>
<keyword evidence="1" id="KW-0472">Membrane</keyword>
<evidence type="ECO:0000313" key="2">
    <source>
        <dbReference type="EMBL" id="PLA40417.1"/>
    </source>
</evidence>
<dbReference type="EMBL" id="PKJO01000005">
    <property type="protein sequence ID" value="PLA40417.1"/>
    <property type="molecule type" value="Genomic_DNA"/>
</dbReference>
<feature type="transmembrane region" description="Helical" evidence="1">
    <location>
        <begin position="58"/>
        <end position="76"/>
    </location>
</feature>
<accession>A0A2I1XCS1</accession>
<keyword evidence="1" id="KW-0812">Transmembrane</keyword>
<evidence type="ECO:0000256" key="1">
    <source>
        <dbReference type="SAM" id="Phobius"/>
    </source>
</evidence>
<dbReference type="Proteomes" id="UP000234767">
    <property type="component" value="Unassembled WGS sequence"/>
</dbReference>
<protein>
    <submittedName>
        <fullName evidence="2">Uncharacterized protein</fullName>
    </submittedName>
</protein>
<evidence type="ECO:0000313" key="3">
    <source>
        <dbReference type="Proteomes" id="UP000234767"/>
    </source>
</evidence>
<keyword evidence="1" id="KW-1133">Transmembrane helix</keyword>
<gene>
    <name evidence="2" type="ORF">CYK00_05610</name>
</gene>
<comment type="caution">
    <text evidence="2">The sequence shown here is derived from an EMBL/GenBank/DDBJ whole genome shotgun (WGS) entry which is preliminary data.</text>
</comment>
<reference evidence="2 3" key="1">
    <citation type="submission" date="2017-12" db="EMBL/GenBank/DDBJ databases">
        <title>Phylogenetic diversity of female urinary microbiome.</title>
        <authorList>
            <person name="Thomas-White K."/>
            <person name="Wolfe A.J."/>
        </authorList>
    </citation>
    <scope>NUCLEOTIDE SEQUENCE [LARGE SCALE GENOMIC DNA]</scope>
    <source>
        <strain evidence="2 3">UMB0321</strain>
    </source>
</reference>
<sequence length="84" mass="9800">MFYGLVVATSAFLCFGFGNYIIKNRWLKGMVLCLGWVLIVFTQAEVQRMVSVYPTSSIRNYFLILFVEVVCLIFLFRRFPDEVV</sequence>
<name>A0A2I1XCS1_NEISI</name>
<proteinExistence type="predicted"/>
<organism evidence="2 3">
    <name type="scientific">Neisseria sicca</name>
    <dbReference type="NCBI Taxonomy" id="490"/>
    <lineage>
        <taxon>Bacteria</taxon>
        <taxon>Pseudomonadati</taxon>
        <taxon>Pseudomonadota</taxon>
        <taxon>Betaproteobacteria</taxon>
        <taxon>Neisseriales</taxon>
        <taxon>Neisseriaceae</taxon>
        <taxon>Neisseria</taxon>
    </lineage>
</organism>